<sequence length="129" mass="14688">MEQQTIIPKSIDEYILQYPQEIQEILKTLRKVIKESAPNAEEKISYGMPTFVLNGNLVHFAAFKNHIGFYPTPSGINTFKQELSGYKTSKGAVQFPIGKPIPYVLISKIVKFRVDENKSKTEGKIKKKK</sequence>
<dbReference type="RefSeq" id="WP_151537409.1">
    <property type="nucleotide sequence ID" value="NZ_WBOS01000025.1"/>
</dbReference>
<accession>A0A6L3UZZ4</accession>
<organism evidence="2 3">
    <name type="scientific">Cytobacillus depressus</name>
    <dbReference type="NCBI Taxonomy" id="1602942"/>
    <lineage>
        <taxon>Bacteria</taxon>
        <taxon>Bacillati</taxon>
        <taxon>Bacillota</taxon>
        <taxon>Bacilli</taxon>
        <taxon>Bacillales</taxon>
        <taxon>Bacillaceae</taxon>
        <taxon>Cytobacillus</taxon>
    </lineage>
</organism>
<protein>
    <recommendedName>
        <fullName evidence="1">YdhG-like domain-containing protein</fullName>
    </recommendedName>
</protein>
<evidence type="ECO:0000313" key="3">
    <source>
        <dbReference type="Proteomes" id="UP000481030"/>
    </source>
</evidence>
<dbReference type="InterPro" id="IPR014922">
    <property type="entry name" value="YdhG-like"/>
</dbReference>
<feature type="domain" description="YdhG-like" evidence="1">
    <location>
        <begin position="23"/>
        <end position="114"/>
    </location>
</feature>
<proteinExistence type="predicted"/>
<dbReference type="EMBL" id="WBOS01000025">
    <property type="protein sequence ID" value="KAB2328686.1"/>
    <property type="molecule type" value="Genomic_DNA"/>
</dbReference>
<evidence type="ECO:0000313" key="2">
    <source>
        <dbReference type="EMBL" id="KAB2328686.1"/>
    </source>
</evidence>
<dbReference type="SUPFAM" id="SSF159888">
    <property type="entry name" value="YdhG-like"/>
    <property type="match status" value="1"/>
</dbReference>
<dbReference type="AlphaFoldDB" id="A0A6L3UZZ4"/>
<evidence type="ECO:0000259" key="1">
    <source>
        <dbReference type="Pfam" id="PF08818"/>
    </source>
</evidence>
<reference evidence="2 3" key="1">
    <citation type="journal article" date="2016" name="Antonie Van Leeuwenhoek">
        <title>Bacillus depressus sp. nov., isolated from soil of a sunflower field.</title>
        <authorList>
            <person name="Wei X."/>
            <person name="Xin D."/>
            <person name="Xin Y."/>
            <person name="Zhang H."/>
            <person name="Wang T."/>
            <person name="Zhang J."/>
        </authorList>
    </citation>
    <scope>NUCLEOTIDE SEQUENCE [LARGE SCALE GENOMIC DNA]</scope>
    <source>
        <strain evidence="2 3">BZ1</strain>
    </source>
</reference>
<dbReference type="Pfam" id="PF08818">
    <property type="entry name" value="DUF1801"/>
    <property type="match status" value="1"/>
</dbReference>
<name>A0A6L3UZZ4_9BACI</name>
<comment type="caution">
    <text evidence="2">The sequence shown here is derived from an EMBL/GenBank/DDBJ whole genome shotgun (WGS) entry which is preliminary data.</text>
</comment>
<dbReference type="OrthoDB" id="115213at2"/>
<gene>
    <name evidence="2" type="ORF">F7731_24510</name>
</gene>
<dbReference type="Gene3D" id="3.90.1150.200">
    <property type="match status" value="1"/>
</dbReference>
<keyword evidence="3" id="KW-1185">Reference proteome</keyword>
<dbReference type="Proteomes" id="UP000481030">
    <property type="component" value="Unassembled WGS sequence"/>
</dbReference>